<dbReference type="PROSITE" id="PS50097">
    <property type="entry name" value="BTB"/>
    <property type="match status" value="1"/>
</dbReference>
<accession>A0A8C3I6R6</accession>
<dbReference type="InterPro" id="IPR017096">
    <property type="entry name" value="BTB-kelch_protein"/>
</dbReference>
<dbReference type="InterPro" id="IPR011333">
    <property type="entry name" value="SKP1/BTB/POZ_sf"/>
</dbReference>
<dbReference type="KEGG" id="cpic:101938360"/>
<name>A0A8C3I6R6_CHRPI</name>
<dbReference type="PIRSF" id="PIRSF037037">
    <property type="entry name" value="Kelch-like_protein_gigaxonin"/>
    <property type="match status" value="1"/>
</dbReference>
<dbReference type="InterPro" id="IPR011705">
    <property type="entry name" value="BACK"/>
</dbReference>
<keyword evidence="2" id="KW-1185">Reference proteome</keyword>
<dbReference type="CDD" id="cd18476">
    <property type="entry name" value="BACK_KLHL38"/>
    <property type="match status" value="1"/>
</dbReference>
<gene>
    <name evidence="1" type="primary">KLHL38</name>
</gene>
<dbReference type="SMART" id="SM00612">
    <property type="entry name" value="Kelch"/>
    <property type="match status" value="5"/>
</dbReference>
<evidence type="ECO:0000313" key="1">
    <source>
        <dbReference type="Ensembl" id="ENSCPBP00000029296.1"/>
    </source>
</evidence>
<dbReference type="Pfam" id="PF07707">
    <property type="entry name" value="BACK"/>
    <property type="match status" value="1"/>
</dbReference>
<dbReference type="Pfam" id="PF00651">
    <property type="entry name" value="BTB"/>
    <property type="match status" value="1"/>
</dbReference>
<dbReference type="AlphaFoldDB" id="A0A8C3I6R6"/>
<dbReference type="SMART" id="SM00225">
    <property type="entry name" value="BTB"/>
    <property type="match status" value="1"/>
</dbReference>
<reference evidence="1" key="1">
    <citation type="submission" date="2025-08" db="UniProtKB">
        <authorList>
            <consortium name="Ensembl"/>
        </authorList>
    </citation>
    <scope>IDENTIFICATION</scope>
</reference>
<dbReference type="InterPro" id="IPR056737">
    <property type="entry name" value="Beta-prop_ATRN-MKLN-like"/>
</dbReference>
<dbReference type="PANTHER" id="PTHR24412:SF462">
    <property type="entry name" value="KELCH-LIKE PROTEIN 38"/>
    <property type="match status" value="1"/>
</dbReference>
<dbReference type="OrthoDB" id="45365at2759"/>
<dbReference type="Proteomes" id="UP000694380">
    <property type="component" value="Unplaced"/>
</dbReference>
<evidence type="ECO:0000313" key="2">
    <source>
        <dbReference type="Proteomes" id="UP000694380"/>
    </source>
</evidence>
<dbReference type="InterPro" id="IPR000210">
    <property type="entry name" value="BTB/POZ_dom"/>
</dbReference>
<protein>
    <submittedName>
        <fullName evidence="1">Kelch like family member 38</fullName>
    </submittedName>
</protein>
<sequence>MEEESAKDLLFKNQDFSSELLRQLNVLRQNGMLTDVTLCTSEFEIPCHRNVLAASSPYFKAMFCNNFKESCQAKVDLKGIDSNILYQIVLYVYTGEILITAENVLYLMEATSMLQYIKLFQACSLYLQDQLTPENCLSMIRLSEILNCQNLNKKAKEMALKYFPEVASSEDLKELCALELINYLGDDELCGEEEQVFETLMVWIRHDLQARQGYIQDLFKKVRLQYVHPTFLFHFIANDSLIQSSPACRSILESARRQMFSLYSTSTPDIKPMWHVPRRYSYQEFLIIIGGRKDNQTTTRDVLLYDEKTNQWLSLAKHPVRLYKASAVSLHSNIYVLGGMPVSCEKSPVSDNVHIFSLKLNQWRLVEPMLVPRYSHRSIAYKNYIFSIGGIGENQEILNSVERYDSIYNIWENMANMPVAVLHPAVAAKDQRIYLFGGEDIMQNPVRLIQVYHISRNMWFRMETRMVKNVCAPAVVIGDRIIIVGGYTRRIIAYDTKANKFVKCADMKDRRMHHGAAVIKNKLYVTGGRCLTADNTIQDSDSLECYDPETDTWTSKGKLPHKLFDHGCLALQCVPYSNLL</sequence>
<dbReference type="OMA" id="EVALTCF"/>
<dbReference type="SUPFAM" id="SSF54695">
    <property type="entry name" value="POZ domain"/>
    <property type="match status" value="1"/>
</dbReference>
<dbReference type="PANTHER" id="PTHR24412">
    <property type="entry name" value="KELCH PROTEIN"/>
    <property type="match status" value="1"/>
</dbReference>
<organism evidence="1 2">
    <name type="scientific">Chrysemys picta bellii</name>
    <name type="common">Western painted turtle</name>
    <name type="synonym">Emys bellii</name>
    <dbReference type="NCBI Taxonomy" id="8478"/>
    <lineage>
        <taxon>Eukaryota</taxon>
        <taxon>Metazoa</taxon>
        <taxon>Chordata</taxon>
        <taxon>Craniata</taxon>
        <taxon>Vertebrata</taxon>
        <taxon>Euteleostomi</taxon>
        <taxon>Archelosauria</taxon>
        <taxon>Testudinata</taxon>
        <taxon>Testudines</taxon>
        <taxon>Cryptodira</taxon>
        <taxon>Durocryptodira</taxon>
        <taxon>Testudinoidea</taxon>
        <taxon>Emydidae</taxon>
        <taxon>Chrysemys</taxon>
    </lineage>
</organism>
<dbReference type="Pfam" id="PF24981">
    <property type="entry name" value="Beta-prop_ATRN-LZTR1"/>
    <property type="match status" value="1"/>
</dbReference>
<dbReference type="InterPro" id="IPR030568">
    <property type="entry name" value="KLHL38_BACK"/>
</dbReference>
<dbReference type="GeneTree" id="ENSGT00940000157647"/>
<dbReference type="Gene3D" id="2.120.10.80">
    <property type="entry name" value="Kelch-type beta propeller"/>
    <property type="match status" value="2"/>
</dbReference>
<dbReference type="Gene3D" id="1.25.40.420">
    <property type="match status" value="1"/>
</dbReference>
<dbReference type="GeneID" id="101938360"/>
<dbReference type="Ensembl" id="ENSCPBT00000034491.1">
    <property type="protein sequence ID" value="ENSCPBP00000029296.1"/>
    <property type="gene ID" value="ENSCPBG00000020651.1"/>
</dbReference>
<dbReference type="InterPro" id="IPR006652">
    <property type="entry name" value="Kelch_1"/>
</dbReference>
<dbReference type="CTD" id="340359"/>
<dbReference type="FunFam" id="1.25.40.420:FF:000001">
    <property type="entry name" value="Kelch-like family member 12"/>
    <property type="match status" value="1"/>
</dbReference>
<dbReference type="SUPFAM" id="SSF117281">
    <property type="entry name" value="Kelch motif"/>
    <property type="match status" value="1"/>
</dbReference>
<dbReference type="SMART" id="SM00875">
    <property type="entry name" value="BACK"/>
    <property type="match status" value="1"/>
</dbReference>
<reference evidence="1" key="2">
    <citation type="submission" date="2025-09" db="UniProtKB">
        <authorList>
            <consortium name="Ensembl"/>
        </authorList>
    </citation>
    <scope>IDENTIFICATION</scope>
</reference>
<dbReference type="CDD" id="cd18268">
    <property type="entry name" value="BTB_POZ_KLHL38"/>
    <property type="match status" value="1"/>
</dbReference>
<dbReference type="InterPro" id="IPR015915">
    <property type="entry name" value="Kelch-typ_b-propeller"/>
</dbReference>
<proteinExistence type="predicted"/>
<dbReference type="Gene3D" id="3.30.710.10">
    <property type="entry name" value="Potassium Channel Kv1.1, Chain A"/>
    <property type="match status" value="1"/>
</dbReference>